<name>A0A5N6QM04_9ROSI</name>
<feature type="domain" description="Non-haem dioxygenase N-terminal" evidence="4">
    <location>
        <begin position="69"/>
        <end position="150"/>
    </location>
</feature>
<dbReference type="GO" id="GO:0046872">
    <property type="term" value="F:metal ion binding"/>
    <property type="evidence" value="ECO:0007669"/>
    <property type="project" value="UniProtKB-KW"/>
</dbReference>
<evidence type="ECO:0000313" key="6">
    <source>
        <dbReference type="EMBL" id="KAE7999200.1"/>
    </source>
</evidence>
<protein>
    <recommendedName>
        <fullName evidence="8">SAWADEE domain-containing protein</fullName>
    </recommendedName>
</protein>
<dbReference type="PANTHER" id="PTHR33827:SF2">
    <property type="entry name" value="PROTEIN SAWADEE HOMEODOMAIN HOMOLOG 1"/>
    <property type="match status" value="1"/>
</dbReference>
<dbReference type="Gene3D" id="2.30.30.140">
    <property type="match status" value="1"/>
</dbReference>
<proteinExistence type="predicted"/>
<dbReference type="InterPro" id="IPR026992">
    <property type="entry name" value="DIOX_N"/>
</dbReference>
<keyword evidence="7" id="KW-1185">Reference proteome</keyword>
<dbReference type="PANTHER" id="PTHR33827">
    <property type="entry name" value="PROTEIN SAWADEE HOMEODOMAIN HOMOLOG 2"/>
    <property type="match status" value="1"/>
</dbReference>
<feature type="region of interest" description="Disordered" evidence="3">
    <location>
        <begin position="1"/>
        <end position="29"/>
    </location>
</feature>
<evidence type="ECO:0000256" key="1">
    <source>
        <dbReference type="ARBA" id="ARBA00022723"/>
    </source>
</evidence>
<reference evidence="6 7" key="1">
    <citation type="submission" date="2019-06" db="EMBL/GenBank/DDBJ databases">
        <title>A chromosomal-level reference genome of Carpinus fangiana (Coryloideae, Betulaceae).</title>
        <authorList>
            <person name="Yang X."/>
            <person name="Wang Z."/>
            <person name="Zhang L."/>
            <person name="Hao G."/>
            <person name="Liu J."/>
            <person name="Yang Y."/>
        </authorList>
    </citation>
    <scope>NUCLEOTIDE SEQUENCE [LARGE SCALE GENOMIC DNA]</scope>
    <source>
        <strain evidence="6">Cfa_2016G</strain>
        <tissue evidence="6">Leaf</tissue>
    </source>
</reference>
<dbReference type="InterPro" id="IPR027443">
    <property type="entry name" value="IPNS-like_sf"/>
</dbReference>
<dbReference type="EMBL" id="CM017321">
    <property type="protein sequence ID" value="KAE7999200.1"/>
    <property type="molecule type" value="Genomic_DNA"/>
</dbReference>
<evidence type="ECO:0000313" key="7">
    <source>
        <dbReference type="Proteomes" id="UP000327013"/>
    </source>
</evidence>
<evidence type="ECO:0000256" key="3">
    <source>
        <dbReference type="SAM" id="MobiDB-lite"/>
    </source>
</evidence>
<feature type="domain" description="SAWADEE" evidence="5">
    <location>
        <begin position="506"/>
        <end position="633"/>
    </location>
</feature>
<dbReference type="GO" id="GO:0003682">
    <property type="term" value="F:chromatin binding"/>
    <property type="evidence" value="ECO:0007669"/>
    <property type="project" value="InterPro"/>
</dbReference>
<keyword evidence="2" id="KW-0408">Iron</keyword>
<keyword evidence="1" id="KW-0479">Metal-binding</keyword>
<dbReference type="SUPFAM" id="SSF51197">
    <property type="entry name" value="Clavaminate synthase-like"/>
    <property type="match status" value="1"/>
</dbReference>
<evidence type="ECO:0000259" key="4">
    <source>
        <dbReference type="Pfam" id="PF14226"/>
    </source>
</evidence>
<organism evidence="6 7">
    <name type="scientific">Carpinus fangiana</name>
    <dbReference type="NCBI Taxonomy" id="176857"/>
    <lineage>
        <taxon>Eukaryota</taxon>
        <taxon>Viridiplantae</taxon>
        <taxon>Streptophyta</taxon>
        <taxon>Embryophyta</taxon>
        <taxon>Tracheophyta</taxon>
        <taxon>Spermatophyta</taxon>
        <taxon>Magnoliopsida</taxon>
        <taxon>eudicotyledons</taxon>
        <taxon>Gunneridae</taxon>
        <taxon>Pentapetalae</taxon>
        <taxon>rosids</taxon>
        <taxon>fabids</taxon>
        <taxon>Fagales</taxon>
        <taxon>Betulaceae</taxon>
        <taxon>Carpinus</taxon>
    </lineage>
</organism>
<dbReference type="AlphaFoldDB" id="A0A5N6QM04"/>
<dbReference type="InterPro" id="IPR039276">
    <property type="entry name" value="SHH1/2"/>
</dbReference>
<dbReference type="Pfam" id="PF14226">
    <property type="entry name" value="DIOX_N"/>
    <property type="match status" value="1"/>
</dbReference>
<sequence length="669" mass="74989">MPMAISPEPVSENPIDFRAPPPSPIAAGRRSTVTNDEILTEFLHHSLRVPDLVLPDKVFPRQKFIESPPVIDFQSLNSKESDPIRKILDCIPGTGCFQLVNHGIPPETIGAALAAAAGVFRVSMEKKAVVTRSLERPYGFEEGHGEEGESELSEEFVWCRDEGLKLKMEGIWPLGYSNFCEKMETLLWEIEKVSEKILLALWESSLRRSICGNDMIQGQEVGSVCCLYKHSRNVPADRWYDVIRMLIRGTDFSHALCLHVCDGASEFHVYSKKGWVSFIPDKGALIITVGDQIQALLSGGNYKHVIGRPIFEDEKEDCISMAFLYSPPSTINTSYSKTKREKSVSLGQQALVALVLTLFPLLDNLSPMDGFGPNNYEDSIYEFTLAETRKLENIFKEISEQSVGQEFCQDIATSFSCSASRAGKAAITWELVQTWFQNRQEQSEARETSPEQSEAKETYPEQSEAKETSSSGALKLYVDTSDAHISSNVPESSPIPKGAKVSDISELQFEAKSSKDDAWYDVASFLTYRVASRGELEVRVRFAGFGKQEDEWVNVKRAVRERSIPLEPSECPRVKVGDLVLCFQEREDHAVYCDAYVVGIQRKLHDIRGCRCTFVVRYDHDNTLEKVQLGWICCRPTQCSASSFGFQAGPTQYESQSAFDIPEGVKFPF</sequence>
<dbReference type="InterPro" id="IPR032001">
    <property type="entry name" value="SAWADEE_dom"/>
</dbReference>
<evidence type="ECO:0000259" key="5">
    <source>
        <dbReference type="Pfam" id="PF16719"/>
    </source>
</evidence>
<evidence type="ECO:0000256" key="2">
    <source>
        <dbReference type="ARBA" id="ARBA00023004"/>
    </source>
</evidence>
<gene>
    <name evidence="6" type="ORF">FH972_003655</name>
</gene>
<dbReference type="OrthoDB" id="1928184at2759"/>
<feature type="region of interest" description="Disordered" evidence="3">
    <location>
        <begin position="440"/>
        <end position="471"/>
    </location>
</feature>
<dbReference type="Gene3D" id="2.40.50.40">
    <property type="match status" value="1"/>
</dbReference>
<dbReference type="Pfam" id="PF16719">
    <property type="entry name" value="SAWADEE"/>
    <property type="match status" value="1"/>
</dbReference>
<dbReference type="Proteomes" id="UP000327013">
    <property type="component" value="Chromosome 1"/>
</dbReference>
<accession>A0A5N6QM04</accession>
<evidence type="ECO:0008006" key="8">
    <source>
        <dbReference type="Google" id="ProtNLM"/>
    </source>
</evidence>
<dbReference type="Gene3D" id="2.60.120.330">
    <property type="entry name" value="B-lactam Antibiotic, Isopenicillin N Synthase, Chain"/>
    <property type="match status" value="1"/>
</dbReference>
<feature type="compositionally biased region" description="Basic and acidic residues" evidence="3">
    <location>
        <begin position="441"/>
        <end position="467"/>
    </location>
</feature>